<feature type="compositionally biased region" description="Basic and acidic residues" evidence="1">
    <location>
        <begin position="227"/>
        <end position="236"/>
    </location>
</feature>
<evidence type="ECO:0000313" key="3">
    <source>
        <dbReference type="Proteomes" id="UP000053477"/>
    </source>
</evidence>
<reference evidence="2 3" key="1">
    <citation type="submission" date="2015-04" db="EMBL/GenBank/DDBJ databases">
        <title>Complete genome sequence of Schizopora paradoxa KUC8140, a cosmopolitan wood degrader in East Asia.</title>
        <authorList>
            <consortium name="DOE Joint Genome Institute"/>
            <person name="Min B."/>
            <person name="Park H."/>
            <person name="Jang Y."/>
            <person name="Kim J.-J."/>
            <person name="Kim K.H."/>
            <person name="Pangilinan J."/>
            <person name="Lipzen A."/>
            <person name="Riley R."/>
            <person name="Grigoriev I.V."/>
            <person name="Spatafora J.W."/>
            <person name="Choi I.-G."/>
        </authorList>
    </citation>
    <scope>NUCLEOTIDE SEQUENCE [LARGE SCALE GENOMIC DNA]</scope>
    <source>
        <strain evidence="2 3">KUC8140</strain>
    </source>
</reference>
<feature type="region of interest" description="Disordered" evidence="1">
    <location>
        <begin position="89"/>
        <end position="115"/>
    </location>
</feature>
<feature type="non-terminal residue" evidence="2">
    <location>
        <position position="1"/>
    </location>
</feature>
<evidence type="ECO:0000313" key="2">
    <source>
        <dbReference type="EMBL" id="KLO19801.1"/>
    </source>
</evidence>
<evidence type="ECO:0000256" key="1">
    <source>
        <dbReference type="SAM" id="MobiDB-lite"/>
    </source>
</evidence>
<keyword evidence="3" id="KW-1185">Reference proteome</keyword>
<proteinExistence type="predicted"/>
<dbReference type="Proteomes" id="UP000053477">
    <property type="component" value="Unassembled WGS sequence"/>
</dbReference>
<dbReference type="InParanoid" id="A0A0H2SRS1"/>
<dbReference type="AlphaFoldDB" id="A0A0H2SRS1"/>
<feature type="region of interest" description="Disordered" evidence="1">
    <location>
        <begin position="163"/>
        <end position="250"/>
    </location>
</feature>
<dbReference type="EMBL" id="KQ085884">
    <property type="protein sequence ID" value="KLO19801.1"/>
    <property type="molecule type" value="Genomic_DNA"/>
</dbReference>
<organism evidence="2 3">
    <name type="scientific">Schizopora paradoxa</name>
    <dbReference type="NCBI Taxonomy" id="27342"/>
    <lineage>
        <taxon>Eukaryota</taxon>
        <taxon>Fungi</taxon>
        <taxon>Dikarya</taxon>
        <taxon>Basidiomycota</taxon>
        <taxon>Agaricomycotina</taxon>
        <taxon>Agaricomycetes</taxon>
        <taxon>Hymenochaetales</taxon>
        <taxon>Schizoporaceae</taxon>
        <taxon>Schizopora</taxon>
    </lineage>
</organism>
<sequence>MDTTTSATAKFQQKYSLQTIHQVSSSFAALHSTRLRRLHLSQPDEESIGSEPSSSTLQSRSLWEQVPLQCTHCGHLGGITTRLVHIRGGRTKQKSQDLQNKSSGESKKEGPRNRGRRCIRRSCGICGHVDDDLICSEQERGLKFPSTRSRRYNAAVGMTTISPPQCRVEDTRTVPTPQVAKADVVKIPASRSSTPSSEKSAQPPPSREPGNRKSSKGKKSGLQEMLQRAREKKAAESDVGGGLASFLGGL</sequence>
<gene>
    <name evidence="2" type="ORF">SCHPADRAFT_898373</name>
</gene>
<feature type="compositionally biased region" description="Polar residues" evidence="1">
    <location>
        <begin position="190"/>
        <end position="200"/>
    </location>
</feature>
<feature type="compositionally biased region" description="Gly residues" evidence="1">
    <location>
        <begin position="239"/>
        <end position="250"/>
    </location>
</feature>
<name>A0A0H2SRS1_9AGAM</name>
<accession>A0A0H2SRS1</accession>
<protein>
    <submittedName>
        <fullName evidence="2">Uncharacterized protein</fullName>
    </submittedName>
</protein>